<dbReference type="RefSeq" id="WP_296940152.1">
    <property type="nucleotide sequence ID" value="NZ_LT599032.1"/>
</dbReference>
<dbReference type="EMBL" id="FLUM01000001">
    <property type="protein sequence ID" value="SBV97218.1"/>
    <property type="molecule type" value="Genomic_DNA"/>
</dbReference>
<organism evidence="1">
    <name type="scientific">uncultured Dysgonomonas sp</name>
    <dbReference type="NCBI Taxonomy" id="206096"/>
    <lineage>
        <taxon>Bacteria</taxon>
        <taxon>Pseudomonadati</taxon>
        <taxon>Bacteroidota</taxon>
        <taxon>Bacteroidia</taxon>
        <taxon>Bacteroidales</taxon>
        <taxon>Dysgonomonadaceae</taxon>
        <taxon>Dysgonomonas</taxon>
        <taxon>environmental samples</taxon>
    </lineage>
</organism>
<proteinExistence type="predicted"/>
<dbReference type="AlphaFoldDB" id="A0A212JCT5"/>
<evidence type="ECO:0000313" key="1">
    <source>
        <dbReference type="EMBL" id="SBV97218.1"/>
    </source>
</evidence>
<sequence>MEKKTHLKLCDEDGSLFPEKDNGFGATVNNTNALPETLRNYHYSISKQKESL</sequence>
<gene>
    <name evidence="1" type="ORF">KL86DYS1_11852</name>
</gene>
<protein>
    <submittedName>
        <fullName evidence="1">Uncharacterized protein</fullName>
    </submittedName>
</protein>
<name>A0A212JCT5_9BACT</name>
<reference evidence="1" key="1">
    <citation type="submission" date="2016-04" db="EMBL/GenBank/DDBJ databases">
        <authorList>
            <person name="Evans L.H."/>
            <person name="Alamgir A."/>
            <person name="Owens N."/>
            <person name="Weber N.D."/>
            <person name="Virtaneva K."/>
            <person name="Barbian K."/>
            <person name="Babar A."/>
            <person name="Rosenke K."/>
        </authorList>
    </citation>
    <scope>NUCLEOTIDE SEQUENCE</scope>
    <source>
        <strain evidence="1">86-1</strain>
    </source>
</reference>
<accession>A0A212JCT5</accession>